<reference evidence="2" key="1">
    <citation type="journal article" date="2022" name="Plant J.">
        <title>Strategies of tolerance reflected in two North American maple genomes.</title>
        <authorList>
            <person name="McEvoy S.L."/>
            <person name="Sezen U.U."/>
            <person name="Trouern-Trend A."/>
            <person name="McMahon S.M."/>
            <person name="Schaberg P.G."/>
            <person name="Yang J."/>
            <person name="Wegrzyn J.L."/>
            <person name="Swenson N.G."/>
        </authorList>
    </citation>
    <scope>NUCLEOTIDE SEQUENCE</scope>
    <source>
        <strain evidence="2">91603</strain>
    </source>
</reference>
<protein>
    <submittedName>
        <fullName evidence="2">Uncharacterized protein</fullName>
    </submittedName>
</protein>
<gene>
    <name evidence="2" type="ORF">LWI28_002155</name>
</gene>
<proteinExistence type="predicted"/>
<accession>A0AAD5ISM2</accession>
<sequence>MKVGDTSTKKSKKENSGTCPVKKNDKDLDGENLCKPVEKSDVHSDAASNWKMEDVDKHSSDPRADAPSDSKMVEDVDNRTILDENELKEINECVKLCIEDMV</sequence>
<evidence type="ECO:0000256" key="1">
    <source>
        <dbReference type="SAM" id="MobiDB-lite"/>
    </source>
</evidence>
<feature type="region of interest" description="Disordered" evidence="1">
    <location>
        <begin position="1"/>
        <end position="77"/>
    </location>
</feature>
<evidence type="ECO:0000313" key="2">
    <source>
        <dbReference type="EMBL" id="KAI9176385.1"/>
    </source>
</evidence>
<name>A0AAD5ISM2_ACENE</name>
<comment type="caution">
    <text evidence="2">The sequence shown here is derived from an EMBL/GenBank/DDBJ whole genome shotgun (WGS) entry which is preliminary data.</text>
</comment>
<organism evidence="2 3">
    <name type="scientific">Acer negundo</name>
    <name type="common">Box elder</name>
    <dbReference type="NCBI Taxonomy" id="4023"/>
    <lineage>
        <taxon>Eukaryota</taxon>
        <taxon>Viridiplantae</taxon>
        <taxon>Streptophyta</taxon>
        <taxon>Embryophyta</taxon>
        <taxon>Tracheophyta</taxon>
        <taxon>Spermatophyta</taxon>
        <taxon>Magnoliopsida</taxon>
        <taxon>eudicotyledons</taxon>
        <taxon>Gunneridae</taxon>
        <taxon>Pentapetalae</taxon>
        <taxon>rosids</taxon>
        <taxon>malvids</taxon>
        <taxon>Sapindales</taxon>
        <taxon>Sapindaceae</taxon>
        <taxon>Hippocastanoideae</taxon>
        <taxon>Acereae</taxon>
        <taxon>Acer</taxon>
    </lineage>
</organism>
<evidence type="ECO:0000313" key="3">
    <source>
        <dbReference type="Proteomes" id="UP001064489"/>
    </source>
</evidence>
<dbReference type="AlphaFoldDB" id="A0AAD5ISM2"/>
<dbReference type="Proteomes" id="UP001064489">
    <property type="component" value="Chromosome 5"/>
</dbReference>
<dbReference type="EMBL" id="JAJSOW010000102">
    <property type="protein sequence ID" value="KAI9176385.1"/>
    <property type="molecule type" value="Genomic_DNA"/>
</dbReference>
<feature type="compositionally biased region" description="Basic and acidic residues" evidence="1">
    <location>
        <begin position="51"/>
        <end position="77"/>
    </location>
</feature>
<reference evidence="2" key="2">
    <citation type="submission" date="2023-02" db="EMBL/GenBank/DDBJ databases">
        <authorList>
            <person name="Swenson N.G."/>
            <person name="Wegrzyn J.L."/>
            <person name="Mcevoy S.L."/>
        </authorList>
    </citation>
    <scope>NUCLEOTIDE SEQUENCE</scope>
    <source>
        <strain evidence="2">91603</strain>
        <tissue evidence="2">Leaf</tissue>
    </source>
</reference>
<keyword evidence="3" id="KW-1185">Reference proteome</keyword>